<dbReference type="SUPFAM" id="SSF51430">
    <property type="entry name" value="NAD(P)-linked oxidoreductase"/>
    <property type="match status" value="1"/>
</dbReference>
<evidence type="ECO:0000313" key="5">
    <source>
        <dbReference type="Proteomes" id="UP000198809"/>
    </source>
</evidence>
<dbReference type="PANTHER" id="PTHR43364">
    <property type="entry name" value="NADH-SPECIFIC METHYLGLYOXAL REDUCTASE-RELATED"/>
    <property type="match status" value="1"/>
</dbReference>
<reference evidence="3 6" key="2">
    <citation type="submission" date="2021-06" db="EMBL/GenBank/DDBJ databases">
        <title>Whole genome sequence of Paenibacillus sophorae DSM23020 for comparative genomics.</title>
        <authorList>
            <person name="Kim M.-J."/>
            <person name="Lee G."/>
            <person name="Shin J.-H."/>
        </authorList>
    </citation>
    <scope>NUCLEOTIDE SEQUENCE [LARGE SCALE GENOMIC DNA]</scope>
    <source>
        <strain evidence="3 6">DSM 23020</strain>
    </source>
</reference>
<dbReference type="InterPro" id="IPR023210">
    <property type="entry name" value="NADP_OxRdtase_dom"/>
</dbReference>
<dbReference type="Proteomes" id="UP000198809">
    <property type="component" value="Unassembled WGS sequence"/>
</dbReference>
<evidence type="ECO:0000256" key="1">
    <source>
        <dbReference type="ARBA" id="ARBA00023002"/>
    </source>
</evidence>
<dbReference type="STRING" id="1333845.SAMN04487895_11128"/>
<dbReference type="EMBL" id="FODH01000011">
    <property type="protein sequence ID" value="SEO74601.1"/>
    <property type="molecule type" value="Genomic_DNA"/>
</dbReference>
<gene>
    <name evidence="3" type="ORF">KP014_06490</name>
    <name evidence="4" type="ORF">SAMN04487895_11128</name>
</gene>
<dbReference type="PANTHER" id="PTHR43364:SF4">
    <property type="entry name" value="NAD(P)-LINKED OXIDOREDUCTASE SUPERFAMILY PROTEIN"/>
    <property type="match status" value="1"/>
</dbReference>
<dbReference type="RefSeq" id="WP_175491895.1">
    <property type="nucleotide sequence ID" value="NZ_CP076607.1"/>
</dbReference>
<keyword evidence="6" id="KW-1185">Reference proteome</keyword>
<reference evidence="4 5" key="1">
    <citation type="submission" date="2016-10" db="EMBL/GenBank/DDBJ databases">
        <authorList>
            <person name="de Groot N.N."/>
        </authorList>
    </citation>
    <scope>NUCLEOTIDE SEQUENCE [LARGE SCALE GENOMIC DNA]</scope>
    <source>
        <strain evidence="4 5">CGMCC 1.10238</strain>
    </source>
</reference>
<dbReference type="EMBL" id="CP076607">
    <property type="protein sequence ID" value="QWU16850.1"/>
    <property type="molecule type" value="Genomic_DNA"/>
</dbReference>
<accession>A0A1H8S7E8</accession>
<evidence type="ECO:0000313" key="3">
    <source>
        <dbReference type="EMBL" id="QWU16850.1"/>
    </source>
</evidence>
<dbReference type="AlphaFoldDB" id="A0A1H8S7E8"/>
<dbReference type="Gene3D" id="3.20.20.100">
    <property type="entry name" value="NADP-dependent oxidoreductase domain"/>
    <property type="match status" value="1"/>
</dbReference>
<feature type="domain" description="NADP-dependent oxidoreductase" evidence="2">
    <location>
        <begin position="15"/>
        <end position="319"/>
    </location>
</feature>
<dbReference type="Proteomes" id="UP000683429">
    <property type="component" value="Chromosome"/>
</dbReference>
<keyword evidence="1" id="KW-0560">Oxidoreductase</keyword>
<dbReference type="InterPro" id="IPR036812">
    <property type="entry name" value="NAD(P)_OxRdtase_dom_sf"/>
</dbReference>
<name>A0A1H8S7E8_9BACL</name>
<dbReference type="CDD" id="cd19082">
    <property type="entry name" value="AKR_AKR10A1_2"/>
    <property type="match status" value="1"/>
</dbReference>
<evidence type="ECO:0000313" key="6">
    <source>
        <dbReference type="Proteomes" id="UP000683429"/>
    </source>
</evidence>
<dbReference type="Pfam" id="PF00248">
    <property type="entry name" value="Aldo_ket_red"/>
    <property type="match status" value="1"/>
</dbReference>
<dbReference type="InterPro" id="IPR050523">
    <property type="entry name" value="AKR_Detox_Biosynth"/>
</dbReference>
<dbReference type="GO" id="GO:0005829">
    <property type="term" value="C:cytosol"/>
    <property type="evidence" value="ECO:0007669"/>
    <property type="project" value="TreeGrafter"/>
</dbReference>
<evidence type="ECO:0000259" key="2">
    <source>
        <dbReference type="Pfam" id="PF00248"/>
    </source>
</evidence>
<organism evidence="4 5">
    <name type="scientific">Paenibacillus sophorae</name>
    <dbReference type="NCBI Taxonomy" id="1333845"/>
    <lineage>
        <taxon>Bacteria</taxon>
        <taxon>Bacillati</taxon>
        <taxon>Bacillota</taxon>
        <taxon>Bacilli</taxon>
        <taxon>Bacillales</taxon>
        <taxon>Paenibacillaceae</taxon>
        <taxon>Paenibacillus</taxon>
    </lineage>
</organism>
<dbReference type="GO" id="GO:0016491">
    <property type="term" value="F:oxidoreductase activity"/>
    <property type="evidence" value="ECO:0007669"/>
    <property type="project" value="UniProtKB-KW"/>
</dbReference>
<protein>
    <submittedName>
        <fullName evidence="3">Aldo/keto reductase</fullName>
    </submittedName>
    <submittedName>
        <fullName evidence="4">Predicted oxidoreductase</fullName>
    </submittedName>
</protein>
<evidence type="ECO:0000313" key="4">
    <source>
        <dbReference type="EMBL" id="SEO74601.1"/>
    </source>
</evidence>
<sequence>MKLAAMPGTDLTFKPLALGTAEFGSAVSEEESFRIMDRFVEAGGSWIDTARVYADWLADGHGKSEITVGKWLEKSGLRERVLISTKGGHPRLESMNVSRLSEAEIRSDAEESLRWLGVDTIDIYWLHRDDESIPVMEVLRPLNRLVKEGKIRYFGCSNWRPYRIREAAAAAAAHGVQTFSASQIQWSLADTNEGSIEDTTTVEMDKEGYEFHAQTGLSLFAFTPQAKGFFQKLHAGGPDSLKAAVRNIYYNEVNLGRMERVAELSGQLNVSISSIVLSYLISQPFTVIPVIGTSSFGQIEEALESLEVRLTPSQVKYLEQG</sequence>
<proteinExistence type="predicted"/>